<feature type="domain" description="Response regulatory" evidence="25">
    <location>
        <begin position="200"/>
        <end position="316"/>
    </location>
</feature>
<name>A0A650GDU8_9GAMM</name>
<dbReference type="SMART" id="SM00044">
    <property type="entry name" value="CYCc"/>
    <property type="match status" value="1"/>
</dbReference>
<evidence type="ECO:0000256" key="9">
    <source>
        <dbReference type="ARBA" id="ARBA00022692"/>
    </source>
</evidence>
<evidence type="ECO:0000256" key="19">
    <source>
        <dbReference type="ARBA" id="ARBA00023239"/>
    </source>
</evidence>
<dbReference type="AlphaFoldDB" id="A0A650GDU8"/>
<organism evidence="27 28">
    <name type="scientific">Beggiatoa leptomitoformis</name>
    <dbReference type="NCBI Taxonomy" id="288004"/>
    <lineage>
        <taxon>Bacteria</taxon>
        <taxon>Pseudomonadati</taxon>
        <taxon>Pseudomonadota</taxon>
        <taxon>Gammaproteobacteria</taxon>
        <taxon>Thiotrichales</taxon>
        <taxon>Thiotrichaceae</taxon>
        <taxon>Beggiatoa</taxon>
    </lineage>
</organism>
<evidence type="ECO:0000256" key="13">
    <source>
        <dbReference type="ARBA" id="ARBA00022840"/>
    </source>
</evidence>
<comment type="subcellular location">
    <subcellularLocation>
        <location evidence="3">Membrane</location>
    </subcellularLocation>
</comment>
<dbReference type="SUPFAM" id="SSF47384">
    <property type="entry name" value="Homodimeric domain of signal transducing histidine kinase"/>
    <property type="match status" value="1"/>
</dbReference>
<dbReference type="OrthoDB" id="9816273at2"/>
<evidence type="ECO:0000256" key="1">
    <source>
        <dbReference type="ARBA" id="ARBA00000085"/>
    </source>
</evidence>
<dbReference type="InterPro" id="IPR029787">
    <property type="entry name" value="Nucleotide_cyclase"/>
</dbReference>
<dbReference type="PANTHER" id="PTHR11920:SF335">
    <property type="entry name" value="GUANYLATE CYCLASE"/>
    <property type="match status" value="1"/>
</dbReference>
<evidence type="ECO:0000256" key="23">
    <source>
        <dbReference type="PROSITE-ProRule" id="PRU00169"/>
    </source>
</evidence>
<keyword evidence="8" id="KW-0808">Transferase</keyword>
<keyword evidence="12" id="KW-0418">Kinase</keyword>
<proteinExistence type="inferred from homology"/>
<evidence type="ECO:0000256" key="8">
    <source>
        <dbReference type="ARBA" id="ARBA00022679"/>
    </source>
</evidence>
<evidence type="ECO:0000256" key="3">
    <source>
        <dbReference type="ARBA" id="ARBA00004370"/>
    </source>
</evidence>
<evidence type="ECO:0000256" key="24">
    <source>
        <dbReference type="RuleBase" id="RU000405"/>
    </source>
</evidence>
<dbReference type="SMART" id="SM00388">
    <property type="entry name" value="HisKA"/>
    <property type="match status" value="1"/>
</dbReference>
<evidence type="ECO:0000256" key="20">
    <source>
        <dbReference type="ARBA" id="ARBA00032597"/>
    </source>
</evidence>
<dbReference type="GO" id="GO:0005886">
    <property type="term" value="C:plasma membrane"/>
    <property type="evidence" value="ECO:0007669"/>
    <property type="project" value="UniProtKB-ARBA"/>
</dbReference>
<evidence type="ECO:0000256" key="22">
    <source>
        <dbReference type="ARBA" id="ARBA00064436"/>
    </source>
</evidence>
<dbReference type="PROSITE" id="PS50110">
    <property type="entry name" value="RESPONSE_REGULATORY"/>
    <property type="match status" value="1"/>
</dbReference>
<dbReference type="CDD" id="cd00082">
    <property type="entry name" value="HisKA"/>
    <property type="match status" value="1"/>
</dbReference>
<dbReference type="EMBL" id="CP018889">
    <property type="protein sequence ID" value="QGX04072.1"/>
    <property type="molecule type" value="Genomic_DNA"/>
</dbReference>
<feature type="modified residue" description="4-aspartylphosphate" evidence="23">
    <location>
        <position position="249"/>
    </location>
</feature>
<evidence type="ECO:0000256" key="10">
    <source>
        <dbReference type="ARBA" id="ARBA00022723"/>
    </source>
</evidence>
<dbReference type="Gene3D" id="3.30.70.1230">
    <property type="entry name" value="Nucleotide cyclase"/>
    <property type="match status" value="1"/>
</dbReference>
<keyword evidence="11" id="KW-0547">Nucleotide-binding</keyword>
<keyword evidence="19 24" id="KW-0456">Lyase</keyword>
<keyword evidence="13" id="KW-0067">ATP-binding</keyword>
<sequence>MNAADEGHSLSTPSVEDATSASDVALVERERDFFSHTSAIITLTEDILQYAKITASYQSALPDLHKMQSAAEQLAGLITNLFNKQDSLCPVFDPTLFTSTMRHDLRTPINALIGYSEMLVEDFCTEGILDFCQDLQKIVTSSRHLLIVISELSHFAQRNDPAKLLESPALSQGDLSIDAVLHTMRSAVQQPVEFVMGEARLLVVDDKESNRDLLSRRLDRQGFHVDIAVNGLQALQKVQEFRYDLVLLDIIMPEMNGFQVLGAIKSDPALRHLPVIMISALDEIDSVVHCIEMGAEDYLQKPFNQVILNAKISATLERKRLRDMEQAYVEQIQREQEKSEKLLLNILPKPIADLLKRGVQTIADSFPDVTILFSDLVKFTELSAKISPVELVENLNEIFLLFDTLAEQHGLEKIKTIGDAYMLVGGLPTPRADHVEAVANMALEMVEAIQALNYRNHSCFQLRIGIHTGPVVAGVIGKNKFNYDLWGDSVNIASRMESQGLPGKVQVSQDTYQRIKHQFMFEERGFIDVKGKGKMLTYLLQKKRL</sequence>
<evidence type="ECO:0000259" key="26">
    <source>
        <dbReference type="PROSITE" id="PS50125"/>
    </source>
</evidence>
<evidence type="ECO:0000256" key="5">
    <source>
        <dbReference type="ARBA" id="ARBA00012438"/>
    </source>
</evidence>
<evidence type="ECO:0000256" key="14">
    <source>
        <dbReference type="ARBA" id="ARBA00022842"/>
    </source>
</evidence>
<dbReference type="PROSITE" id="PS00452">
    <property type="entry name" value="GUANYLATE_CYCLASE_1"/>
    <property type="match status" value="1"/>
</dbReference>
<dbReference type="FunFam" id="3.30.70.1230:FF:000033">
    <property type="entry name" value="Adenylate cyclase"/>
    <property type="match status" value="1"/>
</dbReference>
<keyword evidence="10" id="KW-0479">Metal-binding</keyword>
<keyword evidence="18" id="KW-0472">Membrane</keyword>
<comment type="subunit">
    <text evidence="22">Homodimer. Can also exist as monomer.</text>
</comment>
<dbReference type="InterPro" id="IPR011006">
    <property type="entry name" value="CheY-like_superfamily"/>
</dbReference>
<comment type="similarity">
    <text evidence="24">Belongs to the adenylyl cyclase class-4/guanylyl cyclase family.</text>
</comment>
<evidence type="ECO:0000256" key="15">
    <source>
        <dbReference type="ARBA" id="ARBA00022989"/>
    </source>
</evidence>
<dbReference type="InterPro" id="IPR018297">
    <property type="entry name" value="A/G_cyclase_CS"/>
</dbReference>
<dbReference type="EC" id="2.7.13.3" evidence="5"/>
<dbReference type="SUPFAM" id="SSF55073">
    <property type="entry name" value="Nucleotide cyclase"/>
    <property type="match status" value="1"/>
</dbReference>
<keyword evidence="28" id="KW-1185">Reference proteome</keyword>
<dbReference type="CDD" id="cd07302">
    <property type="entry name" value="CHD"/>
    <property type="match status" value="1"/>
</dbReference>
<dbReference type="Gene3D" id="3.40.50.2300">
    <property type="match status" value="1"/>
</dbReference>
<dbReference type="GO" id="GO:0004016">
    <property type="term" value="F:adenylate cyclase activity"/>
    <property type="evidence" value="ECO:0007669"/>
    <property type="project" value="UniProtKB-EC"/>
</dbReference>
<dbReference type="GO" id="GO:0006171">
    <property type="term" value="P:cAMP biosynthetic process"/>
    <property type="evidence" value="ECO:0007669"/>
    <property type="project" value="UniProtKB-KW"/>
</dbReference>
<feature type="domain" description="Guanylate cyclase" evidence="26">
    <location>
        <begin position="370"/>
        <end position="497"/>
    </location>
</feature>
<dbReference type="SMART" id="SM00448">
    <property type="entry name" value="REC"/>
    <property type="match status" value="1"/>
</dbReference>
<keyword evidence="15" id="KW-1133">Transmembrane helix</keyword>
<dbReference type="InterPro" id="IPR001054">
    <property type="entry name" value="A/G_cyclase"/>
</dbReference>
<comment type="catalytic activity">
    <reaction evidence="1">
        <text>ATP + protein L-histidine = ADP + protein N-phospho-L-histidine.</text>
        <dbReference type="EC" id="2.7.13.3"/>
    </reaction>
</comment>
<evidence type="ECO:0000313" key="27">
    <source>
        <dbReference type="EMBL" id="QGX04072.1"/>
    </source>
</evidence>
<dbReference type="GO" id="GO:0046872">
    <property type="term" value="F:metal ion binding"/>
    <property type="evidence" value="ECO:0007669"/>
    <property type="project" value="UniProtKB-KW"/>
</dbReference>
<dbReference type="PANTHER" id="PTHR11920">
    <property type="entry name" value="GUANYLYL CYCLASE"/>
    <property type="match status" value="1"/>
</dbReference>
<dbReference type="InterPro" id="IPR050401">
    <property type="entry name" value="Cyclic_nucleotide_synthase"/>
</dbReference>
<dbReference type="Pfam" id="PF00512">
    <property type="entry name" value="HisKA"/>
    <property type="match status" value="1"/>
</dbReference>
<dbReference type="InterPro" id="IPR036097">
    <property type="entry name" value="HisK_dim/P_sf"/>
</dbReference>
<dbReference type="InterPro" id="IPR001789">
    <property type="entry name" value="Sig_transdc_resp-reg_receiver"/>
</dbReference>
<evidence type="ECO:0000256" key="16">
    <source>
        <dbReference type="ARBA" id="ARBA00022998"/>
    </source>
</evidence>
<evidence type="ECO:0000256" key="17">
    <source>
        <dbReference type="ARBA" id="ARBA00023012"/>
    </source>
</evidence>
<evidence type="ECO:0000256" key="2">
    <source>
        <dbReference type="ARBA" id="ARBA00001593"/>
    </source>
</evidence>
<dbReference type="RefSeq" id="WP_083991466.1">
    <property type="nucleotide sequence ID" value="NZ_CP012373.2"/>
</dbReference>
<gene>
    <name evidence="27" type="ORF">BLE401_18580</name>
</gene>
<keyword evidence="17" id="KW-0902">Two-component regulatory system</keyword>
<evidence type="ECO:0000256" key="12">
    <source>
        <dbReference type="ARBA" id="ARBA00022777"/>
    </source>
</evidence>
<keyword evidence="14" id="KW-0460">Magnesium</keyword>
<accession>A0A650GDU8</accession>
<dbReference type="Pfam" id="PF00211">
    <property type="entry name" value="Guanylate_cyc"/>
    <property type="match status" value="1"/>
</dbReference>
<keyword evidence="9" id="KW-0812">Transmembrane</keyword>
<dbReference type="Pfam" id="PF00072">
    <property type="entry name" value="Response_reg"/>
    <property type="match status" value="1"/>
</dbReference>
<reference evidence="28" key="1">
    <citation type="submission" date="2016-12" db="EMBL/GenBank/DDBJ databases">
        <title>Complete Genome Sequence of Beggiatoa leptomitiformis D-401.</title>
        <authorList>
            <person name="Fomenkov A."/>
            <person name="Vincze T."/>
            <person name="Grabovich M."/>
            <person name="Anton B.P."/>
            <person name="Dubinina G."/>
            <person name="Orlova M."/>
            <person name="Belousova E."/>
            <person name="Roberts R.J."/>
        </authorList>
    </citation>
    <scope>NUCLEOTIDE SEQUENCE [LARGE SCALE GENOMIC DNA]</scope>
    <source>
        <strain evidence="28">D-401</strain>
    </source>
</reference>
<evidence type="ECO:0000256" key="21">
    <source>
        <dbReference type="ARBA" id="ARBA00032637"/>
    </source>
</evidence>
<protein>
    <recommendedName>
        <fullName evidence="6">Adenylate cyclase</fullName>
        <ecNumber evidence="5">2.7.13.3</ecNumber>
        <ecNumber evidence="4">4.6.1.1</ecNumber>
    </recommendedName>
    <alternativeName>
        <fullName evidence="20">ATP pyrophosphate-lyase</fullName>
    </alternativeName>
    <alternativeName>
        <fullName evidence="21">Adenylyl cyclase</fullName>
    </alternativeName>
</protein>
<evidence type="ECO:0000256" key="18">
    <source>
        <dbReference type="ARBA" id="ARBA00023136"/>
    </source>
</evidence>
<dbReference type="GO" id="GO:0005524">
    <property type="term" value="F:ATP binding"/>
    <property type="evidence" value="ECO:0007669"/>
    <property type="project" value="UniProtKB-KW"/>
</dbReference>
<dbReference type="FunFam" id="3.40.50.2300:FF:000121">
    <property type="entry name" value="Sensor histidine kinase RcsC"/>
    <property type="match status" value="1"/>
</dbReference>
<evidence type="ECO:0000259" key="25">
    <source>
        <dbReference type="PROSITE" id="PS50110"/>
    </source>
</evidence>
<evidence type="ECO:0000256" key="6">
    <source>
        <dbReference type="ARBA" id="ARBA00021420"/>
    </source>
</evidence>
<dbReference type="EC" id="4.6.1.1" evidence="4"/>
<evidence type="ECO:0000256" key="4">
    <source>
        <dbReference type="ARBA" id="ARBA00012201"/>
    </source>
</evidence>
<evidence type="ECO:0000313" key="28">
    <source>
        <dbReference type="Proteomes" id="UP000234271"/>
    </source>
</evidence>
<keyword evidence="7 23" id="KW-0597">Phosphoprotein</keyword>
<comment type="catalytic activity">
    <reaction evidence="2">
        <text>ATP = 3',5'-cyclic AMP + diphosphate</text>
        <dbReference type="Rhea" id="RHEA:15389"/>
        <dbReference type="ChEBI" id="CHEBI:30616"/>
        <dbReference type="ChEBI" id="CHEBI:33019"/>
        <dbReference type="ChEBI" id="CHEBI:58165"/>
        <dbReference type="EC" id="4.6.1.1"/>
    </reaction>
</comment>
<dbReference type="SUPFAM" id="SSF52172">
    <property type="entry name" value="CheY-like"/>
    <property type="match status" value="1"/>
</dbReference>
<dbReference type="InterPro" id="IPR003661">
    <property type="entry name" value="HisK_dim/P_dom"/>
</dbReference>
<dbReference type="Proteomes" id="UP000234271">
    <property type="component" value="Chromosome"/>
</dbReference>
<dbReference type="PROSITE" id="PS50125">
    <property type="entry name" value="GUANYLATE_CYCLASE_2"/>
    <property type="match status" value="1"/>
</dbReference>
<evidence type="ECO:0000256" key="7">
    <source>
        <dbReference type="ARBA" id="ARBA00022553"/>
    </source>
</evidence>
<dbReference type="GO" id="GO:0000155">
    <property type="term" value="F:phosphorelay sensor kinase activity"/>
    <property type="evidence" value="ECO:0007669"/>
    <property type="project" value="InterPro"/>
</dbReference>
<keyword evidence="16" id="KW-0115">cAMP biosynthesis</keyword>
<dbReference type="Gene3D" id="1.10.287.130">
    <property type="match status" value="1"/>
</dbReference>
<evidence type="ECO:0000256" key="11">
    <source>
        <dbReference type="ARBA" id="ARBA00022741"/>
    </source>
</evidence>